<gene>
    <name evidence="9" type="ORF">SAMN07250955_10856</name>
</gene>
<evidence type="ECO:0000256" key="4">
    <source>
        <dbReference type="ARBA" id="ARBA00022692"/>
    </source>
</evidence>
<comment type="similarity">
    <text evidence="7">Belongs to the binding-protein-dependent transport system permease family.</text>
</comment>
<evidence type="ECO:0000256" key="1">
    <source>
        <dbReference type="ARBA" id="ARBA00004651"/>
    </source>
</evidence>
<dbReference type="CDD" id="cd06261">
    <property type="entry name" value="TM_PBP2"/>
    <property type="match status" value="1"/>
</dbReference>
<dbReference type="InterPro" id="IPR000515">
    <property type="entry name" value="MetI-like"/>
</dbReference>
<feature type="transmembrane region" description="Helical" evidence="7">
    <location>
        <begin position="215"/>
        <end position="233"/>
    </location>
</feature>
<dbReference type="PANTHER" id="PTHR30151">
    <property type="entry name" value="ALKANE SULFONATE ABC TRANSPORTER-RELATED, MEMBRANE SUBUNIT"/>
    <property type="match status" value="1"/>
</dbReference>
<keyword evidence="10" id="KW-1185">Reference proteome</keyword>
<reference evidence="9 10" key="1">
    <citation type="submission" date="2017-06" db="EMBL/GenBank/DDBJ databases">
        <authorList>
            <person name="Kim H.J."/>
            <person name="Triplett B.A."/>
        </authorList>
    </citation>
    <scope>NUCLEOTIDE SEQUENCE [LARGE SCALE GENOMIC DNA]</scope>
    <source>
        <strain evidence="9 10">B29T1</strain>
    </source>
</reference>
<name>A0A212RFH0_9PROT</name>
<accession>A0A212RFH0</accession>
<evidence type="ECO:0000256" key="5">
    <source>
        <dbReference type="ARBA" id="ARBA00022989"/>
    </source>
</evidence>
<comment type="subcellular location">
    <subcellularLocation>
        <location evidence="1 7">Cell membrane</location>
        <topology evidence="1 7">Multi-pass membrane protein</topology>
    </subcellularLocation>
</comment>
<feature type="transmembrane region" description="Helical" evidence="7">
    <location>
        <begin position="91"/>
        <end position="109"/>
    </location>
</feature>
<keyword evidence="4 7" id="KW-0812">Transmembrane</keyword>
<keyword evidence="3" id="KW-1003">Cell membrane</keyword>
<feature type="domain" description="ABC transmembrane type-1" evidence="8">
    <location>
        <begin position="52"/>
        <end position="233"/>
    </location>
</feature>
<dbReference type="GO" id="GO:0005886">
    <property type="term" value="C:plasma membrane"/>
    <property type="evidence" value="ECO:0007669"/>
    <property type="project" value="UniProtKB-SubCell"/>
</dbReference>
<dbReference type="Pfam" id="PF00528">
    <property type="entry name" value="BPD_transp_1"/>
    <property type="match status" value="1"/>
</dbReference>
<keyword evidence="2 7" id="KW-0813">Transport</keyword>
<evidence type="ECO:0000256" key="7">
    <source>
        <dbReference type="RuleBase" id="RU363032"/>
    </source>
</evidence>
<dbReference type="Gene3D" id="1.10.3720.10">
    <property type="entry name" value="MetI-like"/>
    <property type="match status" value="1"/>
</dbReference>
<evidence type="ECO:0000256" key="6">
    <source>
        <dbReference type="ARBA" id="ARBA00023136"/>
    </source>
</evidence>
<protein>
    <submittedName>
        <fullName evidence="9">Sulfonate transport system permease protein</fullName>
    </submittedName>
</protein>
<dbReference type="Proteomes" id="UP000197065">
    <property type="component" value="Unassembled WGS sequence"/>
</dbReference>
<sequence length="246" mass="26674">MRRGLTLPLILLLAWELASRLGLADPRILPPASQVLLRGWAAFWNDDLLGNLLASLTRDLAGFSLGTLAGLCFGTLLGLSRLGDRLLGPSFHGLKQIAIFAWIPLISMWFGIGELAKIVFIAIAAFVPVVLNTEEGMRGASRQLIEVGRVLTFNRRQRLTRIFLPSALPAILTGIQLALMASWLATIGTEYFMTVGPGIGGLIIEGRERFEMDQVMLGILILGVVGFALNAVAGHLGRVLTRYETA</sequence>
<proteinExistence type="inferred from homology"/>
<dbReference type="AlphaFoldDB" id="A0A212RFH0"/>
<dbReference type="GO" id="GO:0055085">
    <property type="term" value="P:transmembrane transport"/>
    <property type="evidence" value="ECO:0007669"/>
    <property type="project" value="InterPro"/>
</dbReference>
<dbReference type="PANTHER" id="PTHR30151:SF38">
    <property type="entry name" value="ALIPHATIC SULFONATES TRANSPORT PERMEASE PROTEIN SSUC-RELATED"/>
    <property type="match status" value="1"/>
</dbReference>
<evidence type="ECO:0000256" key="2">
    <source>
        <dbReference type="ARBA" id="ARBA00022448"/>
    </source>
</evidence>
<evidence type="ECO:0000313" key="9">
    <source>
        <dbReference type="EMBL" id="SNB71097.1"/>
    </source>
</evidence>
<organism evidence="9 10">
    <name type="scientific">Arboricoccus pini</name>
    <dbReference type="NCBI Taxonomy" id="1963835"/>
    <lineage>
        <taxon>Bacteria</taxon>
        <taxon>Pseudomonadati</taxon>
        <taxon>Pseudomonadota</taxon>
        <taxon>Alphaproteobacteria</taxon>
        <taxon>Geminicoccales</taxon>
        <taxon>Geminicoccaceae</taxon>
        <taxon>Arboricoccus</taxon>
    </lineage>
</organism>
<evidence type="ECO:0000259" key="8">
    <source>
        <dbReference type="PROSITE" id="PS50928"/>
    </source>
</evidence>
<keyword evidence="5 7" id="KW-1133">Transmembrane helix</keyword>
<evidence type="ECO:0000313" key="10">
    <source>
        <dbReference type="Proteomes" id="UP000197065"/>
    </source>
</evidence>
<feature type="transmembrane region" description="Helical" evidence="7">
    <location>
        <begin position="60"/>
        <end position="79"/>
    </location>
</feature>
<keyword evidence="6 7" id="KW-0472">Membrane</keyword>
<dbReference type="InterPro" id="IPR035906">
    <property type="entry name" value="MetI-like_sf"/>
</dbReference>
<dbReference type="PROSITE" id="PS50928">
    <property type="entry name" value="ABC_TM1"/>
    <property type="match status" value="1"/>
</dbReference>
<dbReference type="EMBL" id="FYEH01000008">
    <property type="protein sequence ID" value="SNB71097.1"/>
    <property type="molecule type" value="Genomic_DNA"/>
</dbReference>
<feature type="transmembrane region" description="Helical" evidence="7">
    <location>
        <begin position="162"/>
        <end position="185"/>
    </location>
</feature>
<dbReference type="SUPFAM" id="SSF161098">
    <property type="entry name" value="MetI-like"/>
    <property type="match status" value="1"/>
</dbReference>
<evidence type="ECO:0000256" key="3">
    <source>
        <dbReference type="ARBA" id="ARBA00022475"/>
    </source>
</evidence>